<dbReference type="InterPro" id="IPR015946">
    <property type="entry name" value="KH_dom-like_a/b"/>
</dbReference>
<comment type="caution">
    <text evidence="1">The sequence shown here is derived from an EMBL/GenBank/DDBJ whole genome shotgun (WGS) entry which is preliminary data.</text>
</comment>
<gene>
    <name evidence="1" type="ORF">EV692_0490</name>
</gene>
<dbReference type="RefSeq" id="WP_132300174.1">
    <property type="nucleotide sequence ID" value="NZ_CP170642.1"/>
</dbReference>
<evidence type="ECO:0000313" key="1">
    <source>
        <dbReference type="EMBL" id="TCK71420.1"/>
    </source>
</evidence>
<dbReference type="PANTHER" id="PTHR39624:SF2">
    <property type="entry name" value="OSMC-LIKE PROTEIN"/>
    <property type="match status" value="1"/>
</dbReference>
<dbReference type="Proteomes" id="UP000295496">
    <property type="component" value="Unassembled WGS sequence"/>
</dbReference>
<dbReference type="Pfam" id="PF02566">
    <property type="entry name" value="OsmC"/>
    <property type="match status" value="1"/>
</dbReference>
<dbReference type="Gene3D" id="3.30.300.20">
    <property type="match status" value="1"/>
</dbReference>
<sequence length="143" mass="16181">MTEDKLTLTLPSGFITKVQVGEFTLLTDYPKDRGGSGIALNPWRLFLAAMLSCHGVNLAKYCYQQGLDYSQIEVNLIPLVEDCKTDEFPEYQIHVRLPPDFPSEHIQPMVDFFTDCPVANHLVKLKPILKTFVNGKLICTHAR</sequence>
<reference evidence="1 2" key="1">
    <citation type="submission" date="2019-03" db="EMBL/GenBank/DDBJ databases">
        <title>Genomic Encyclopedia of Type Strains, Phase IV (KMG-IV): sequencing the most valuable type-strain genomes for metagenomic binning, comparative biology and taxonomic classification.</title>
        <authorList>
            <person name="Goeker M."/>
        </authorList>
    </citation>
    <scope>NUCLEOTIDE SEQUENCE [LARGE SCALE GENOMIC DNA]</scope>
    <source>
        <strain evidence="1 2">DSM 10053</strain>
    </source>
</reference>
<protein>
    <submittedName>
        <fullName evidence="1">Putative OsmC-like protein</fullName>
    </submittedName>
</protein>
<dbReference type="PANTHER" id="PTHR39624">
    <property type="entry name" value="PROTEIN INVOLVED IN RIMO-MEDIATED BETA-METHYLTHIOLATION OF RIBOSOMAL PROTEIN S12 YCAO"/>
    <property type="match status" value="1"/>
</dbReference>
<dbReference type="SUPFAM" id="SSF82784">
    <property type="entry name" value="OsmC-like"/>
    <property type="match status" value="1"/>
</dbReference>
<evidence type="ECO:0000313" key="2">
    <source>
        <dbReference type="Proteomes" id="UP000295496"/>
    </source>
</evidence>
<dbReference type="InterPro" id="IPR003718">
    <property type="entry name" value="OsmC/Ohr_fam"/>
</dbReference>
<accession>A0A4R1L328</accession>
<dbReference type="OrthoDB" id="9789573at2"/>
<organism evidence="1 2">
    <name type="scientific">Lonepinella koalarum</name>
    <dbReference type="NCBI Taxonomy" id="53417"/>
    <lineage>
        <taxon>Bacteria</taxon>
        <taxon>Pseudomonadati</taxon>
        <taxon>Pseudomonadota</taxon>
        <taxon>Gammaproteobacteria</taxon>
        <taxon>Pasteurellales</taxon>
        <taxon>Pasteurellaceae</taxon>
        <taxon>Lonepinella</taxon>
    </lineage>
</organism>
<dbReference type="InterPro" id="IPR036102">
    <property type="entry name" value="OsmC/Ohrsf"/>
</dbReference>
<dbReference type="EMBL" id="SMGJ01000001">
    <property type="protein sequence ID" value="TCK71420.1"/>
    <property type="molecule type" value="Genomic_DNA"/>
</dbReference>
<keyword evidence="2" id="KW-1185">Reference proteome</keyword>
<dbReference type="AlphaFoldDB" id="A0A4R1L328"/>
<proteinExistence type="predicted"/>
<name>A0A4R1L328_9PAST</name>